<evidence type="ECO:0000256" key="6">
    <source>
        <dbReference type="ARBA" id="ARBA00022692"/>
    </source>
</evidence>
<dbReference type="NCBIfam" id="TIGR02532">
    <property type="entry name" value="IV_pilin_GFxxxE"/>
    <property type="match status" value="1"/>
</dbReference>
<keyword evidence="5" id="KW-0997">Cell inner membrane</keyword>
<keyword evidence="8" id="KW-0472">Membrane</keyword>
<evidence type="ECO:0000256" key="1">
    <source>
        <dbReference type="ARBA" id="ARBA00004377"/>
    </source>
</evidence>
<keyword evidence="7" id="KW-1133">Transmembrane helix</keyword>
<dbReference type="RefSeq" id="WP_310050726.1">
    <property type="nucleotide sequence ID" value="NZ_JAVDVW010000001.1"/>
</dbReference>
<evidence type="ECO:0000256" key="3">
    <source>
        <dbReference type="ARBA" id="ARBA00022475"/>
    </source>
</evidence>
<organism evidence="12 13">
    <name type="scientific">Agrilutibacter niabensis</name>
    <dbReference type="NCBI Taxonomy" id="380628"/>
    <lineage>
        <taxon>Bacteria</taxon>
        <taxon>Pseudomonadati</taxon>
        <taxon>Pseudomonadota</taxon>
        <taxon>Gammaproteobacteria</taxon>
        <taxon>Lysobacterales</taxon>
        <taxon>Lysobacteraceae</taxon>
        <taxon>Agrilutibacter</taxon>
    </lineage>
</organism>
<evidence type="ECO:0000256" key="7">
    <source>
        <dbReference type="ARBA" id="ARBA00022989"/>
    </source>
</evidence>
<gene>
    <name evidence="12" type="ORF">J2X04_000035</name>
</gene>
<evidence type="ECO:0000256" key="9">
    <source>
        <dbReference type="ARBA" id="ARBA00025772"/>
    </source>
</evidence>
<comment type="similarity">
    <text evidence="9">Belongs to the GSP H family.</text>
</comment>
<dbReference type="InterPro" id="IPR045584">
    <property type="entry name" value="Pilin-like"/>
</dbReference>
<comment type="caution">
    <text evidence="12">The sequence shown here is derived from an EMBL/GenBank/DDBJ whole genome shotgun (WGS) entry which is preliminary data.</text>
</comment>
<dbReference type="Proteomes" id="UP001267878">
    <property type="component" value="Unassembled WGS sequence"/>
</dbReference>
<evidence type="ECO:0000259" key="11">
    <source>
        <dbReference type="Pfam" id="PF12019"/>
    </source>
</evidence>
<reference evidence="12 13" key="1">
    <citation type="submission" date="2023-07" db="EMBL/GenBank/DDBJ databases">
        <title>Sorghum-associated microbial communities from plants grown in Nebraska, USA.</title>
        <authorList>
            <person name="Schachtman D."/>
        </authorList>
    </citation>
    <scope>NUCLEOTIDE SEQUENCE [LARGE SCALE GENOMIC DNA]</scope>
    <source>
        <strain evidence="12 13">BE187</strain>
    </source>
</reference>
<name>A0ABU1VK76_9GAMM</name>
<keyword evidence="13" id="KW-1185">Reference proteome</keyword>
<dbReference type="InterPro" id="IPR012902">
    <property type="entry name" value="N_methyl_site"/>
</dbReference>
<evidence type="ECO:0000313" key="12">
    <source>
        <dbReference type="EMBL" id="MDR7097688.1"/>
    </source>
</evidence>
<feature type="domain" description="General secretion pathway GspH" evidence="11">
    <location>
        <begin position="43"/>
        <end position="137"/>
    </location>
</feature>
<comment type="subcellular location">
    <subcellularLocation>
        <location evidence="1">Cell inner membrane</location>
        <topology evidence="1">Single-pass membrane protein</topology>
    </subcellularLocation>
</comment>
<keyword evidence="4" id="KW-0488">Methylation</keyword>
<keyword evidence="6" id="KW-0812">Transmembrane</keyword>
<dbReference type="PROSITE" id="PS00409">
    <property type="entry name" value="PROKAR_NTER_METHYL"/>
    <property type="match status" value="1"/>
</dbReference>
<evidence type="ECO:0000256" key="10">
    <source>
        <dbReference type="ARBA" id="ARBA00030775"/>
    </source>
</evidence>
<proteinExistence type="inferred from homology"/>
<evidence type="ECO:0000256" key="8">
    <source>
        <dbReference type="ARBA" id="ARBA00023136"/>
    </source>
</evidence>
<dbReference type="EMBL" id="JAVDVW010000001">
    <property type="protein sequence ID" value="MDR7097688.1"/>
    <property type="molecule type" value="Genomic_DNA"/>
</dbReference>
<evidence type="ECO:0000256" key="4">
    <source>
        <dbReference type="ARBA" id="ARBA00022481"/>
    </source>
</evidence>
<sequence length="151" mass="16351">MQRKARGVSLLEMLLVIALLAAISVLAAGAMSGGFTGMQLRSEAKQITAQLRYTRTRAIATGVPQRFTIDPQARTWTAPDNRHGEIPTKLGISFTGAREVQPQRGEGAIVFFPDGASTGGRVQLSAKRSAMDIDVTWLTGEVRLRRGEVSR</sequence>
<dbReference type="NCBIfam" id="NF047827">
    <property type="entry name" value="T3SSXpsH"/>
    <property type="match status" value="1"/>
</dbReference>
<evidence type="ECO:0000256" key="5">
    <source>
        <dbReference type="ARBA" id="ARBA00022519"/>
    </source>
</evidence>
<dbReference type="SUPFAM" id="SSF54523">
    <property type="entry name" value="Pili subunits"/>
    <property type="match status" value="1"/>
</dbReference>
<accession>A0ABU1VK76</accession>
<dbReference type="InterPro" id="IPR022346">
    <property type="entry name" value="T2SS_GspH"/>
</dbReference>
<protein>
    <recommendedName>
        <fullName evidence="2">Type II secretion system protein H</fullName>
    </recommendedName>
    <alternativeName>
        <fullName evidence="10">General secretion pathway protein H</fullName>
    </alternativeName>
</protein>
<dbReference type="Pfam" id="PF12019">
    <property type="entry name" value="GspH"/>
    <property type="match status" value="1"/>
</dbReference>
<evidence type="ECO:0000256" key="2">
    <source>
        <dbReference type="ARBA" id="ARBA00021549"/>
    </source>
</evidence>
<keyword evidence="3" id="KW-1003">Cell membrane</keyword>
<evidence type="ECO:0000313" key="13">
    <source>
        <dbReference type="Proteomes" id="UP001267878"/>
    </source>
</evidence>